<dbReference type="Proteomes" id="UP000628736">
    <property type="component" value="Unassembled WGS sequence"/>
</dbReference>
<comment type="caution">
    <text evidence="1">The sequence shown here is derived from an EMBL/GenBank/DDBJ whole genome shotgun (WGS) entry which is preliminary data.</text>
</comment>
<dbReference type="RefSeq" id="WP_147573295.1">
    <property type="nucleotide sequence ID" value="NZ_JACOPO010000001.1"/>
</dbReference>
<dbReference type="AlphaFoldDB" id="A0A8J6J7I5"/>
<organism evidence="1 2">
    <name type="scientific">Flintibacter hominis</name>
    <dbReference type="NCBI Taxonomy" id="2763048"/>
    <lineage>
        <taxon>Bacteria</taxon>
        <taxon>Bacillati</taxon>
        <taxon>Bacillota</taxon>
        <taxon>Clostridia</taxon>
        <taxon>Eubacteriales</taxon>
        <taxon>Flintibacter</taxon>
    </lineage>
</organism>
<dbReference type="EMBL" id="JACOPO010000001">
    <property type="protein sequence ID" value="MBC5721363.1"/>
    <property type="molecule type" value="Genomic_DNA"/>
</dbReference>
<evidence type="ECO:0000313" key="2">
    <source>
        <dbReference type="Proteomes" id="UP000628736"/>
    </source>
</evidence>
<proteinExistence type="predicted"/>
<protein>
    <submittedName>
        <fullName evidence="1">Uncharacterized protein</fullName>
    </submittedName>
</protein>
<reference evidence="1" key="1">
    <citation type="submission" date="2020-08" db="EMBL/GenBank/DDBJ databases">
        <title>Genome public.</title>
        <authorList>
            <person name="Liu C."/>
            <person name="Sun Q."/>
        </authorList>
    </citation>
    <scope>NUCLEOTIDE SEQUENCE</scope>
    <source>
        <strain evidence="1">NSJ-23</strain>
    </source>
</reference>
<evidence type="ECO:0000313" key="1">
    <source>
        <dbReference type="EMBL" id="MBC5721363.1"/>
    </source>
</evidence>
<sequence length="265" mass="29003">MTRDTIIITTPPQTLRSVQGWDVTPGHLAYRVGRGPHLFRAGGGTVQPRGGIMVVDDQGFDGLGDPGPLCQEVVRECSARGFTGAVLDFDAKLPPLERMAATLEEGFARRGWTLYVPESYGARLQRARVMISSALSGGSLALRLEEASGCFGADRVALALQRVAEDFALPSSTGNGQPLTREELAQKRRQMNPSVFFSGELCARYFTYMNREGGAHFVLFDDGDTLRRKMEVARRAGIHTFLAAWPEVADCVEQLGLQRAQSRAR</sequence>
<accession>A0A8J6J7I5</accession>
<keyword evidence="2" id="KW-1185">Reference proteome</keyword>
<name>A0A8J6J7I5_9FIRM</name>
<gene>
    <name evidence="1" type="ORF">H8S11_00785</name>
</gene>